<evidence type="ECO:0000313" key="1">
    <source>
        <dbReference type="EMBL" id="KAL3079095.1"/>
    </source>
</evidence>
<dbReference type="EMBL" id="JBICCN010000309">
    <property type="protein sequence ID" value="KAL3079095.1"/>
    <property type="molecule type" value="Genomic_DNA"/>
</dbReference>
<comment type="caution">
    <text evidence="1">The sequence shown here is derived from an EMBL/GenBank/DDBJ whole genome shotgun (WGS) entry which is preliminary data.</text>
</comment>
<keyword evidence="2" id="KW-1185">Reference proteome</keyword>
<proteinExistence type="predicted"/>
<sequence length="89" mass="10265">MLFLCCFFGFPLASKDGLLKEEIAQHEDKKIAAMLLDVFLNGWRECIDWKRGEPSIRCVPFPEKKPEKCAKNMWENAMENVGNGKIKKC</sequence>
<reference evidence="1 2" key="1">
    <citation type="submission" date="2024-10" db="EMBL/GenBank/DDBJ databases">
        <authorList>
            <person name="Kim D."/>
        </authorList>
    </citation>
    <scope>NUCLEOTIDE SEQUENCE [LARGE SCALE GENOMIC DNA]</scope>
    <source>
        <strain evidence="1">Taebaek</strain>
    </source>
</reference>
<gene>
    <name evidence="1" type="ORF">niasHS_014877</name>
</gene>
<organism evidence="1 2">
    <name type="scientific">Heterodera schachtii</name>
    <name type="common">Sugarbeet cyst nematode worm</name>
    <name type="synonym">Tylenchus schachtii</name>
    <dbReference type="NCBI Taxonomy" id="97005"/>
    <lineage>
        <taxon>Eukaryota</taxon>
        <taxon>Metazoa</taxon>
        <taxon>Ecdysozoa</taxon>
        <taxon>Nematoda</taxon>
        <taxon>Chromadorea</taxon>
        <taxon>Rhabditida</taxon>
        <taxon>Tylenchina</taxon>
        <taxon>Tylenchomorpha</taxon>
        <taxon>Tylenchoidea</taxon>
        <taxon>Heteroderidae</taxon>
        <taxon>Heteroderinae</taxon>
        <taxon>Heterodera</taxon>
    </lineage>
</organism>
<name>A0ABD2IP99_HETSC</name>
<accession>A0ABD2IP99</accession>
<dbReference type="AlphaFoldDB" id="A0ABD2IP99"/>
<evidence type="ECO:0000313" key="2">
    <source>
        <dbReference type="Proteomes" id="UP001620645"/>
    </source>
</evidence>
<dbReference type="Proteomes" id="UP001620645">
    <property type="component" value="Unassembled WGS sequence"/>
</dbReference>
<protein>
    <submittedName>
        <fullName evidence="1">Uncharacterized protein</fullName>
    </submittedName>
</protein>